<dbReference type="Proteomes" id="UP000502996">
    <property type="component" value="Chromosome"/>
</dbReference>
<sequence>MLTAGDEIRSLLGAYCRLVDAGDFDGVGALMARAVLCTEDGTPVARGADEVARLYAATTLRHEDGTPGTQHVVAGTELAVAGERITARSSYVVLQALPALPLQPVVTGSYRDTFARDDAGWHFVERRFGVGRTGDLSHHLAPGVLA</sequence>
<evidence type="ECO:0000259" key="1">
    <source>
        <dbReference type="Pfam" id="PF13577"/>
    </source>
</evidence>
<feature type="domain" description="SnoaL-like" evidence="1">
    <location>
        <begin position="2"/>
        <end position="127"/>
    </location>
</feature>
<protein>
    <submittedName>
        <fullName evidence="2">Nuclear transport factor 2 family protein</fullName>
    </submittedName>
</protein>
<evidence type="ECO:0000313" key="3">
    <source>
        <dbReference type="Proteomes" id="UP000502996"/>
    </source>
</evidence>
<dbReference type="InterPro" id="IPR037401">
    <property type="entry name" value="SnoaL-like"/>
</dbReference>
<proteinExistence type="predicted"/>
<gene>
    <name evidence="2" type="ORF">G5V58_18735</name>
</gene>
<reference evidence="2 3" key="1">
    <citation type="submission" date="2020-02" db="EMBL/GenBank/DDBJ databases">
        <title>Full genome sequence of Nocardioides sp. R-3366.</title>
        <authorList>
            <person name="Im W.-T."/>
        </authorList>
    </citation>
    <scope>NUCLEOTIDE SEQUENCE [LARGE SCALE GENOMIC DNA]</scope>
    <source>
        <strain evidence="2 3">R-3366</strain>
    </source>
</reference>
<evidence type="ECO:0000313" key="2">
    <source>
        <dbReference type="EMBL" id="QIG44546.1"/>
    </source>
</evidence>
<dbReference type="Pfam" id="PF13577">
    <property type="entry name" value="SnoaL_4"/>
    <property type="match status" value="1"/>
</dbReference>
<dbReference type="RefSeq" id="WP_165236161.1">
    <property type="nucleotide sequence ID" value="NZ_CP049257.1"/>
</dbReference>
<dbReference type="KEGG" id="nano:G5V58_18735"/>
<organism evidence="2 3">
    <name type="scientific">Nocardioides anomalus</name>
    <dbReference type="NCBI Taxonomy" id="2712223"/>
    <lineage>
        <taxon>Bacteria</taxon>
        <taxon>Bacillati</taxon>
        <taxon>Actinomycetota</taxon>
        <taxon>Actinomycetes</taxon>
        <taxon>Propionibacteriales</taxon>
        <taxon>Nocardioidaceae</taxon>
        <taxon>Nocardioides</taxon>
    </lineage>
</organism>
<name>A0A6G6WH61_9ACTN</name>
<keyword evidence="3" id="KW-1185">Reference proteome</keyword>
<accession>A0A6G6WH61</accession>
<dbReference type="EMBL" id="CP049257">
    <property type="protein sequence ID" value="QIG44546.1"/>
    <property type="molecule type" value="Genomic_DNA"/>
</dbReference>
<dbReference type="SUPFAM" id="SSF54427">
    <property type="entry name" value="NTF2-like"/>
    <property type="match status" value="1"/>
</dbReference>
<dbReference type="InterPro" id="IPR032710">
    <property type="entry name" value="NTF2-like_dom_sf"/>
</dbReference>
<dbReference type="Gene3D" id="3.10.450.50">
    <property type="match status" value="1"/>
</dbReference>
<dbReference type="AlphaFoldDB" id="A0A6G6WH61"/>